<comment type="caution">
    <text evidence="1">The sequence shown here is derived from an EMBL/GenBank/DDBJ whole genome shotgun (WGS) entry which is preliminary data.</text>
</comment>
<name>A0A2R6NRZ7_9APHY</name>
<gene>
    <name evidence="1" type="ORF">PHLCEN_2v8926</name>
</gene>
<keyword evidence="2" id="KW-1185">Reference proteome</keyword>
<evidence type="ECO:0000313" key="1">
    <source>
        <dbReference type="EMBL" id="PSR75635.1"/>
    </source>
</evidence>
<protein>
    <submittedName>
        <fullName evidence="1">Uncharacterized protein</fullName>
    </submittedName>
</protein>
<organism evidence="1 2">
    <name type="scientific">Hermanssonia centrifuga</name>
    <dbReference type="NCBI Taxonomy" id="98765"/>
    <lineage>
        <taxon>Eukaryota</taxon>
        <taxon>Fungi</taxon>
        <taxon>Dikarya</taxon>
        <taxon>Basidiomycota</taxon>
        <taxon>Agaricomycotina</taxon>
        <taxon>Agaricomycetes</taxon>
        <taxon>Polyporales</taxon>
        <taxon>Meruliaceae</taxon>
        <taxon>Hermanssonia</taxon>
    </lineage>
</organism>
<reference evidence="1 2" key="1">
    <citation type="submission" date="2018-02" db="EMBL/GenBank/DDBJ databases">
        <title>Genome sequence of the basidiomycete white-rot fungus Phlebia centrifuga.</title>
        <authorList>
            <person name="Granchi Z."/>
            <person name="Peng M."/>
            <person name="de Vries R.P."/>
            <person name="Hilden K."/>
            <person name="Makela M.R."/>
            <person name="Grigoriev I."/>
            <person name="Riley R."/>
        </authorList>
    </citation>
    <scope>NUCLEOTIDE SEQUENCE [LARGE SCALE GENOMIC DNA]</scope>
    <source>
        <strain evidence="1 2">FBCC195</strain>
    </source>
</reference>
<evidence type="ECO:0000313" key="2">
    <source>
        <dbReference type="Proteomes" id="UP000186601"/>
    </source>
</evidence>
<proteinExistence type="predicted"/>
<dbReference type="AlphaFoldDB" id="A0A2R6NRZ7"/>
<dbReference type="Proteomes" id="UP000186601">
    <property type="component" value="Unassembled WGS sequence"/>
</dbReference>
<accession>A0A2R6NRZ7</accession>
<dbReference type="EMBL" id="MLYV02000881">
    <property type="protein sequence ID" value="PSR75635.1"/>
    <property type="molecule type" value="Genomic_DNA"/>
</dbReference>
<sequence length="88" mass="10038">MVDENASQLAPRELFCKVFQCLSPFGSSKARSETRVLPKRLGVWVMVEIAETPAGLRQRDVGSEIAPEEMYYALEYFSRDSLELNHRS</sequence>